<evidence type="ECO:0000313" key="2">
    <source>
        <dbReference type="EMBL" id="KAJ6637936.1"/>
    </source>
</evidence>
<accession>A0A9Q0RZ81</accession>
<feature type="region of interest" description="Disordered" evidence="1">
    <location>
        <begin position="321"/>
        <end position="341"/>
    </location>
</feature>
<dbReference type="Proteomes" id="UP001151699">
    <property type="component" value="Chromosome X"/>
</dbReference>
<evidence type="ECO:0000313" key="3">
    <source>
        <dbReference type="Proteomes" id="UP001151699"/>
    </source>
</evidence>
<protein>
    <submittedName>
        <fullName evidence="2">Uncharacterized protein</fullName>
    </submittedName>
</protein>
<evidence type="ECO:0000256" key="1">
    <source>
        <dbReference type="SAM" id="MobiDB-lite"/>
    </source>
</evidence>
<reference evidence="2" key="1">
    <citation type="submission" date="2022-07" db="EMBL/GenBank/DDBJ databases">
        <authorList>
            <person name="Trinca V."/>
            <person name="Uliana J.V.C."/>
            <person name="Torres T.T."/>
            <person name="Ward R.J."/>
            <person name="Monesi N."/>
        </authorList>
    </citation>
    <scope>NUCLEOTIDE SEQUENCE</scope>
    <source>
        <strain evidence="2">HSMRA1968</strain>
        <tissue evidence="2">Whole embryos</tissue>
    </source>
</reference>
<feature type="region of interest" description="Disordered" evidence="1">
    <location>
        <begin position="270"/>
        <end position="305"/>
    </location>
</feature>
<gene>
    <name evidence="2" type="ORF">Bhyg_10667</name>
</gene>
<proteinExistence type="predicted"/>
<feature type="compositionally biased region" description="Polar residues" evidence="1">
    <location>
        <begin position="286"/>
        <end position="300"/>
    </location>
</feature>
<organism evidence="2 3">
    <name type="scientific">Pseudolycoriella hygida</name>
    <dbReference type="NCBI Taxonomy" id="35572"/>
    <lineage>
        <taxon>Eukaryota</taxon>
        <taxon>Metazoa</taxon>
        <taxon>Ecdysozoa</taxon>
        <taxon>Arthropoda</taxon>
        <taxon>Hexapoda</taxon>
        <taxon>Insecta</taxon>
        <taxon>Pterygota</taxon>
        <taxon>Neoptera</taxon>
        <taxon>Endopterygota</taxon>
        <taxon>Diptera</taxon>
        <taxon>Nematocera</taxon>
        <taxon>Sciaroidea</taxon>
        <taxon>Sciaridae</taxon>
        <taxon>Pseudolycoriella</taxon>
    </lineage>
</organism>
<name>A0A9Q0RZ81_9DIPT</name>
<comment type="caution">
    <text evidence="2">The sequence shown here is derived from an EMBL/GenBank/DDBJ whole genome shotgun (WGS) entry which is preliminary data.</text>
</comment>
<keyword evidence="3" id="KW-1185">Reference proteome</keyword>
<dbReference type="EMBL" id="WJQU01000003">
    <property type="protein sequence ID" value="KAJ6637936.1"/>
    <property type="molecule type" value="Genomic_DNA"/>
</dbReference>
<dbReference type="AlphaFoldDB" id="A0A9Q0RZ81"/>
<sequence length="341" mass="39276">MDNMTEHECIPDKFAEIIAKYKKVNSIEVLLNDEQVKLYYHDGKFIFKNVELGTRITFGSFDFKSPVNEGIKRNGKKTKNIVFMSGITNPVRFLAQFEKCDDMKTDRDKLWRIRHFVDEQHKAEFSQLRFTSDWVTARRTFVEKYSVPFLENKKKEINIDFNKEPDLRSFVNRKLLGLSTYTTLAFVNQMEIILNDLPEELAYLFMVNEIFNCSADDLLDFCDSVQEVVDTHNKGSKVEKLQQFSMNTEDLNCDTDELSDSASSASALQEQSSAHKCGLRKRVRESGNSYGRPSKRNLTSIPEDESCAESEDFTFLNEMSSSRKSTWSSFSGSLSNLSSLK</sequence>